<organism evidence="2 3">
    <name type="scientific">Pontibacter aquaedesilientis</name>
    <dbReference type="NCBI Taxonomy" id="2766980"/>
    <lineage>
        <taxon>Bacteria</taxon>
        <taxon>Pseudomonadati</taxon>
        <taxon>Bacteroidota</taxon>
        <taxon>Cytophagia</taxon>
        <taxon>Cytophagales</taxon>
        <taxon>Hymenobacteraceae</taxon>
        <taxon>Pontibacter</taxon>
    </lineage>
</organism>
<dbReference type="Proteomes" id="UP000625551">
    <property type="component" value="Unassembled WGS sequence"/>
</dbReference>
<keyword evidence="2" id="KW-0808">Transferase</keyword>
<evidence type="ECO:0000259" key="1">
    <source>
        <dbReference type="Pfam" id="PF13847"/>
    </source>
</evidence>
<dbReference type="EMBL" id="JACXAJ010000004">
    <property type="protein sequence ID" value="MBD1397723.1"/>
    <property type="molecule type" value="Genomic_DNA"/>
</dbReference>
<sequence length="227" mass="26199">MNARTATSNGKRFRIPFTYKFLNPYFYIYALERRLNHYHDKRLGVDFTKVDYKPNVLGLNPAECYSSEPSGNVFLGRILKDLKIGKNDSIIDIGCGKGSALRYMMKFPFARIAGLEISALLSSIAQQNFEKLKAKHITIYVGDATTFDNLDDFNYIYFYNPFPGQIMEKFIRNLKASIEINPRKVTIIYDYPTCHQEIIASGIFKTVSNKTYRNQQGFDIKLYTNEV</sequence>
<comment type="caution">
    <text evidence="2">The sequence shown here is derived from an EMBL/GenBank/DDBJ whole genome shotgun (WGS) entry which is preliminary data.</text>
</comment>
<dbReference type="Pfam" id="PF13847">
    <property type="entry name" value="Methyltransf_31"/>
    <property type="match status" value="1"/>
</dbReference>
<gene>
    <name evidence="2" type="ORF">H9Q13_11155</name>
</gene>
<reference evidence="2 3" key="1">
    <citation type="submission" date="2020-09" db="EMBL/GenBank/DDBJ databases">
        <title>Genome sequencing and assembly of Pontibacter sp.</title>
        <authorList>
            <person name="Chhetri G."/>
        </authorList>
    </citation>
    <scope>NUCLEOTIDE SEQUENCE [LARGE SCALE GENOMIC DNA]</scope>
    <source>
        <strain evidence="2 3">JH31</strain>
    </source>
</reference>
<proteinExistence type="predicted"/>
<keyword evidence="2" id="KW-0489">Methyltransferase</keyword>
<evidence type="ECO:0000313" key="2">
    <source>
        <dbReference type="EMBL" id="MBD1397723.1"/>
    </source>
</evidence>
<dbReference type="GO" id="GO:0008168">
    <property type="term" value="F:methyltransferase activity"/>
    <property type="evidence" value="ECO:0007669"/>
    <property type="project" value="UniProtKB-KW"/>
</dbReference>
<keyword evidence="3" id="KW-1185">Reference proteome</keyword>
<name>A0ABR7XJC8_9BACT</name>
<feature type="domain" description="Methyltransferase" evidence="1">
    <location>
        <begin position="86"/>
        <end position="176"/>
    </location>
</feature>
<accession>A0ABR7XJC8</accession>
<dbReference type="Gene3D" id="3.40.50.150">
    <property type="entry name" value="Vaccinia Virus protein VP39"/>
    <property type="match status" value="1"/>
</dbReference>
<dbReference type="CDD" id="cd02440">
    <property type="entry name" value="AdoMet_MTases"/>
    <property type="match status" value="1"/>
</dbReference>
<evidence type="ECO:0000313" key="3">
    <source>
        <dbReference type="Proteomes" id="UP000625551"/>
    </source>
</evidence>
<protein>
    <submittedName>
        <fullName evidence="2">Methyltransferase domain-containing protein</fullName>
    </submittedName>
</protein>
<dbReference type="RefSeq" id="WP_191183870.1">
    <property type="nucleotide sequence ID" value="NZ_JACXAJ010000004.1"/>
</dbReference>
<dbReference type="InterPro" id="IPR025714">
    <property type="entry name" value="Methyltranfer_dom"/>
</dbReference>
<dbReference type="SUPFAM" id="SSF53335">
    <property type="entry name" value="S-adenosyl-L-methionine-dependent methyltransferases"/>
    <property type="match status" value="1"/>
</dbReference>
<dbReference type="GO" id="GO:0032259">
    <property type="term" value="P:methylation"/>
    <property type="evidence" value="ECO:0007669"/>
    <property type="project" value="UniProtKB-KW"/>
</dbReference>
<dbReference type="InterPro" id="IPR029063">
    <property type="entry name" value="SAM-dependent_MTases_sf"/>
</dbReference>